<feature type="domain" description="Dockerin" evidence="2">
    <location>
        <begin position="428"/>
        <end position="495"/>
    </location>
</feature>
<feature type="chain" id="PRO_5020996359" description="Dockerin domain-containing protein" evidence="1">
    <location>
        <begin position="31"/>
        <end position="496"/>
    </location>
</feature>
<dbReference type="InterPro" id="IPR008969">
    <property type="entry name" value="CarboxyPept-like_regulatory"/>
</dbReference>
<proteinExistence type="predicted"/>
<dbReference type="Gene3D" id="2.60.40.4130">
    <property type="match status" value="1"/>
</dbReference>
<accession>A0A4Q0I4R8</accession>
<gene>
    <name evidence="3" type="ORF">EFD62_10045</name>
</gene>
<feature type="signal peptide" evidence="1">
    <location>
        <begin position="1"/>
        <end position="30"/>
    </location>
</feature>
<dbReference type="InterPro" id="IPR013783">
    <property type="entry name" value="Ig-like_fold"/>
</dbReference>
<dbReference type="AlphaFoldDB" id="A0A4Q0I4R8"/>
<dbReference type="SUPFAM" id="SSF63446">
    <property type="entry name" value="Type I dockerin domain"/>
    <property type="match status" value="1"/>
</dbReference>
<dbReference type="EMBL" id="RLII01000012">
    <property type="protein sequence ID" value="RXE58797.1"/>
    <property type="molecule type" value="Genomic_DNA"/>
</dbReference>
<dbReference type="PROSITE" id="PS51766">
    <property type="entry name" value="DOCKERIN"/>
    <property type="match status" value="1"/>
</dbReference>
<dbReference type="RefSeq" id="WP_069195603.1">
    <property type="nucleotide sequence ID" value="NZ_RLII01000012.1"/>
</dbReference>
<dbReference type="OrthoDB" id="2084974at2"/>
<evidence type="ECO:0000313" key="3">
    <source>
        <dbReference type="EMBL" id="RXE58797.1"/>
    </source>
</evidence>
<dbReference type="SUPFAM" id="SSF49464">
    <property type="entry name" value="Carboxypeptidase regulatory domain-like"/>
    <property type="match status" value="1"/>
</dbReference>
<sequence length="496" mass="54577">MKYKVRLCSLCTIITVLSILLSILPLNTFAASVSVSMTSPSAGSTYTVGQSVTLSARVSGTGYKTTKFFVKTSPSQAGQVYGNNPKTGSTPSDTWNTTGSAAATYYIYAVVYDAKGNELARDSRTIKLTAPNAKVTITAPVNNSSYTVGDKVTLSASVTGSGYSTTKFYVKTSLDEKDHIYGNYPHSGSEPLEVWNTTGVEAGTYYVWAVVYDANGNILDKQYSAFTLNPPESIKIEIGEPSEYMTKNGPITYIVSSNKEIEIDESNIELKKEGNADGSILVNKIDSTSWEVIVSEISGVGWLGITVSIEGDSGERIIEYGAKFQVDNATPDEGVKLSGYISTDFRFSSEAAPYIKSGFIVELIPQTSIMENILQAETDESGYFEIKDIPLLDEGYRMEIKKNYYMSRYINNLVLTEDTEISSQESPIILWAGDFNGDNAINMQDVFQVLKVMNSYRGDDKYIEEYDLDKDNAINMKDLMIIVVNFNSTPDDYEQQ</sequence>
<evidence type="ECO:0000256" key="1">
    <source>
        <dbReference type="SAM" id="SignalP"/>
    </source>
</evidence>
<dbReference type="PROSITE" id="PS00018">
    <property type="entry name" value="EF_HAND_1"/>
    <property type="match status" value="2"/>
</dbReference>
<dbReference type="GO" id="GO:0000272">
    <property type="term" value="P:polysaccharide catabolic process"/>
    <property type="evidence" value="ECO:0007669"/>
    <property type="project" value="InterPro"/>
</dbReference>
<keyword evidence="1" id="KW-0732">Signal</keyword>
<keyword evidence="4" id="KW-1185">Reference proteome</keyword>
<name>A0A4Q0I4R8_9FIRM</name>
<evidence type="ECO:0000313" key="4">
    <source>
        <dbReference type="Proteomes" id="UP000289166"/>
    </source>
</evidence>
<dbReference type="Proteomes" id="UP000289166">
    <property type="component" value="Unassembled WGS sequence"/>
</dbReference>
<comment type="caution">
    <text evidence="3">The sequence shown here is derived from an EMBL/GenBank/DDBJ whole genome shotgun (WGS) entry which is preliminary data.</text>
</comment>
<reference evidence="4" key="1">
    <citation type="submission" date="2018-11" db="EMBL/GenBank/DDBJ databases">
        <title>Genome sequencing of a novel mesophilic and cellulolytic organism within the genus Hungateiclostridium.</title>
        <authorList>
            <person name="Rettenmaier R."/>
            <person name="Liebl W."/>
            <person name="Zverlov V."/>
        </authorList>
    </citation>
    <scope>NUCLEOTIDE SEQUENCE [LARGE SCALE GENOMIC DNA]</scope>
    <source>
        <strain evidence="4">N2K1</strain>
    </source>
</reference>
<organism evidence="3 4">
    <name type="scientific">Acetivibrio mesophilus</name>
    <dbReference type="NCBI Taxonomy" id="2487273"/>
    <lineage>
        <taxon>Bacteria</taxon>
        <taxon>Bacillati</taxon>
        <taxon>Bacillota</taxon>
        <taxon>Clostridia</taxon>
        <taxon>Eubacteriales</taxon>
        <taxon>Oscillospiraceae</taxon>
        <taxon>Acetivibrio</taxon>
    </lineage>
</organism>
<dbReference type="Pfam" id="PF17957">
    <property type="entry name" value="Big_7"/>
    <property type="match status" value="1"/>
</dbReference>
<dbReference type="InterPro" id="IPR036439">
    <property type="entry name" value="Dockerin_dom_sf"/>
</dbReference>
<dbReference type="InterPro" id="IPR018247">
    <property type="entry name" value="EF_Hand_1_Ca_BS"/>
</dbReference>
<protein>
    <recommendedName>
        <fullName evidence="2">Dockerin domain-containing protein</fullName>
    </recommendedName>
</protein>
<dbReference type="Gene3D" id="2.60.40.10">
    <property type="entry name" value="Immunoglobulins"/>
    <property type="match status" value="2"/>
</dbReference>
<dbReference type="Pfam" id="PF00404">
    <property type="entry name" value="Dockerin_1"/>
    <property type="match status" value="1"/>
</dbReference>
<dbReference type="InterPro" id="IPR016134">
    <property type="entry name" value="Dockerin_dom"/>
</dbReference>
<dbReference type="GO" id="GO:0004553">
    <property type="term" value="F:hydrolase activity, hydrolyzing O-glycosyl compounds"/>
    <property type="evidence" value="ECO:0007669"/>
    <property type="project" value="InterPro"/>
</dbReference>
<evidence type="ECO:0000259" key="2">
    <source>
        <dbReference type="PROSITE" id="PS51766"/>
    </source>
</evidence>
<dbReference type="InterPro" id="IPR002105">
    <property type="entry name" value="Dockerin_1_rpt"/>
</dbReference>